<comment type="subcellular location">
    <subcellularLocation>
        <location evidence="9">Cell inner membrane</location>
        <topology evidence="9">Single-pass type II membrane protein</topology>
    </subcellularLocation>
    <subcellularLocation>
        <location evidence="1">Membrane</location>
    </subcellularLocation>
    <text evidence="9">Localizes to the division septum.</text>
</comment>
<evidence type="ECO:0000256" key="9">
    <source>
        <dbReference type="HAMAP-Rule" id="MF_00911"/>
    </source>
</evidence>
<dbReference type="Pfam" id="PF08478">
    <property type="entry name" value="POTRA_1"/>
    <property type="match status" value="1"/>
</dbReference>
<evidence type="ECO:0000256" key="6">
    <source>
        <dbReference type="ARBA" id="ARBA00022989"/>
    </source>
</evidence>
<name>A0ABW0HF48_9HYPH</name>
<dbReference type="GO" id="GO:0051301">
    <property type="term" value="P:cell division"/>
    <property type="evidence" value="ECO:0007669"/>
    <property type="project" value="UniProtKB-KW"/>
</dbReference>
<evidence type="ECO:0000256" key="1">
    <source>
        <dbReference type="ARBA" id="ARBA00004370"/>
    </source>
</evidence>
<dbReference type="EMBL" id="JBHSLV010000046">
    <property type="protein sequence ID" value="MFC5395295.1"/>
    <property type="molecule type" value="Genomic_DNA"/>
</dbReference>
<dbReference type="InterPro" id="IPR013685">
    <property type="entry name" value="POTRA_FtsQ_type"/>
</dbReference>
<evidence type="ECO:0000256" key="7">
    <source>
        <dbReference type="ARBA" id="ARBA00023136"/>
    </source>
</evidence>
<dbReference type="HAMAP" id="MF_00911">
    <property type="entry name" value="FtsQ_subfam"/>
    <property type="match status" value="1"/>
</dbReference>
<dbReference type="InterPro" id="IPR005548">
    <property type="entry name" value="Cell_div_FtsQ/DivIB_C"/>
</dbReference>
<evidence type="ECO:0000313" key="12">
    <source>
        <dbReference type="Proteomes" id="UP001596104"/>
    </source>
</evidence>
<keyword evidence="2 9" id="KW-1003">Cell membrane</keyword>
<accession>A0ABW0HF48</accession>
<dbReference type="Proteomes" id="UP001596104">
    <property type="component" value="Unassembled WGS sequence"/>
</dbReference>
<keyword evidence="4 9" id="KW-0132">Cell division</keyword>
<feature type="domain" description="POTRA" evidence="10">
    <location>
        <begin position="92"/>
        <end position="160"/>
    </location>
</feature>
<dbReference type="InterPro" id="IPR026579">
    <property type="entry name" value="FtsQ"/>
</dbReference>
<evidence type="ECO:0000256" key="8">
    <source>
        <dbReference type="ARBA" id="ARBA00023306"/>
    </source>
</evidence>
<evidence type="ECO:0000259" key="10">
    <source>
        <dbReference type="PROSITE" id="PS51779"/>
    </source>
</evidence>
<comment type="similarity">
    <text evidence="9">Belongs to the FtsQ/DivIB family. FtsQ subfamily.</text>
</comment>
<proteinExistence type="inferred from homology"/>
<dbReference type="Gene3D" id="3.10.20.310">
    <property type="entry name" value="membrane protein fhac"/>
    <property type="match status" value="1"/>
</dbReference>
<evidence type="ECO:0000256" key="3">
    <source>
        <dbReference type="ARBA" id="ARBA00022519"/>
    </source>
</evidence>
<keyword evidence="12" id="KW-1185">Reference proteome</keyword>
<evidence type="ECO:0000256" key="5">
    <source>
        <dbReference type="ARBA" id="ARBA00022692"/>
    </source>
</evidence>
<protein>
    <recommendedName>
        <fullName evidence="9">Cell division protein FtsQ</fullName>
    </recommendedName>
</protein>
<keyword evidence="7 9" id="KW-0472">Membrane</keyword>
<dbReference type="InterPro" id="IPR045335">
    <property type="entry name" value="FtsQ_C_sf"/>
</dbReference>
<evidence type="ECO:0000256" key="2">
    <source>
        <dbReference type="ARBA" id="ARBA00022475"/>
    </source>
</evidence>
<dbReference type="PANTHER" id="PTHR35851:SF1">
    <property type="entry name" value="CELL DIVISION PROTEIN FTSQ"/>
    <property type="match status" value="1"/>
</dbReference>
<keyword evidence="5 9" id="KW-0812">Transmembrane</keyword>
<dbReference type="PROSITE" id="PS51779">
    <property type="entry name" value="POTRA"/>
    <property type="match status" value="1"/>
</dbReference>
<evidence type="ECO:0000313" key="11">
    <source>
        <dbReference type="EMBL" id="MFC5395295.1"/>
    </source>
</evidence>
<comment type="function">
    <text evidence="9">Essential cell division protein.</text>
</comment>
<keyword evidence="3 9" id="KW-0997">Cell inner membrane</keyword>
<feature type="transmembrane region" description="Helical" evidence="9">
    <location>
        <begin position="49"/>
        <end position="69"/>
    </location>
</feature>
<keyword evidence="8 9" id="KW-0131">Cell cycle</keyword>
<keyword evidence="6 9" id="KW-1133">Transmembrane helix</keyword>
<dbReference type="PANTHER" id="PTHR35851">
    <property type="entry name" value="CELL DIVISION PROTEIN FTSQ"/>
    <property type="match status" value="1"/>
</dbReference>
<evidence type="ECO:0000256" key="4">
    <source>
        <dbReference type="ARBA" id="ARBA00022618"/>
    </source>
</evidence>
<sequence length="309" mass="33757">MEPVFAGANLPMRVTGPQLLVGERSRRWFRGSRRSAVAVPLADRLPSGLGSFLAIGFLVLTGVSGAILGGHYETFRENYGEPRHALARLVGLGIDRITISGLNGLSEIEVLVAAGIDPKISLAFFDADEARKRLEATPMIREASVRKLYPGEIAINLVEREPYALWQVKGDLFLIAQDGTVIDKMDDGRFAYLPLVVGPDANKRAKDYIALLGEAGSFGSRIRAGSLVAGRRWNLKLDTGADIRLPEQGAGAALKRLASLEQDFRISEKDLIAIDMRQPDRVTMRLTEEAATTRFEQLKSKTKKKGGEA</sequence>
<gene>
    <name evidence="9" type="primary">ftsQ</name>
    <name evidence="11" type="ORF">ACFPPC_21935</name>
</gene>
<dbReference type="Gene3D" id="3.40.50.11690">
    <property type="entry name" value="Cell division protein FtsQ/DivIB"/>
    <property type="match status" value="1"/>
</dbReference>
<reference evidence="12" key="1">
    <citation type="journal article" date="2019" name="Int. J. Syst. Evol. Microbiol.">
        <title>The Global Catalogue of Microorganisms (GCM) 10K type strain sequencing project: providing services to taxonomists for standard genome sequencing and annotation.</title>
        <authorList>
            <consortium name="The Broad Institute Genomics Platform"/>
            <consortium name="The Broad Institute Genome Sequencing Center for Infectious Disease"/>
            <person name="Wu L."/>
            <person name="Ma J."/>
        </authorList>
    </citation>
    <scope>NUCLEOTIDE SEQUENCE [LARGE SCALE GENOMIC DNA]</scope>
    <source>
        <strain evidence="12">CGMCC 1.16326</strain>
    </source>
</reference>
<dbReference type="RefSeq" id="WP_377011146.1">
    <property type="nucleotide sequence ID" value="NZ_JBHSLV010000046.1"/>
</dbReference>
<dbReference type="Pfam" id="PF03799">
    <property type="entry name" value="FtsQ_DivIB_C"/>
    <property type="match status" value="1"/>
</dbReference>
<dbReference type="InterPro" id="IPR034746">
    <property type="entry name" value="POTRA"/>
</dbReference>
<organism evidence="11 12">
    <name type="scientific">Bosea vestrisii</name>
    <dbReference type="NCBI Taxonomy" id="151416"/>
    <lineage>
        <taxon>Bacteria</taxon>
        <taxon>Pseudomonadati</taxon>
        <taxon>Pseudomonadota</taxon>
        <taxon>Alphaproteobacteria</taxon>
        <taxon>Hyphomicrobiales</taxon>
        <taxon>Boseaceae</taxon>
        <taxon>Bosea</taxon>
    </lineage>
</organism>
<comment type="caution">
    <text evidence="11">The sequence shown here is derived from an EMBL/GenBank/DDBJ whole genome shotgun (WGS) entry which is preliminary data.</text>
</comment>